<evidence type="ECO:0000313" key="3">
    <source>
        <dbReference type="Proteomes" id="UP000037069"/>
    </source>
</evidence>
<evidence type="ECO:0000313" key="2">
    <source>
        <dbReference type="EMBL" id="KNC32529.1"/>
    </source>
</evidence>
<protein>
    <recommendedName>
        <fullName evidence="4">Methuselah N-terminal domain-containing protein</fullName>
    </recommendedName>
</protein>
<gene>
    <name evidence="2" type="ORF">FF38_03077</name>
</gene>
<organism evidence="2 3">
    <name type="scientific">Lucilia cuprina</name>
    <name type="common">Green bottle fly</name>
    <name type="synonym">Australian sheep blowfly</name>
    <dbReference type="NCBI Taxonomy" id="7375"/>
    <lineage>
        <taxon>Eukaryota</taxon>
        <taxon>Metazoa</taxon>
        <taxon>Ecdysozoa</taxon>
        <taxon>Arthropoda</taxon>
        <taxon>Hexapoda</taxon>
        <taxon>Insecta</taxon>
        <taxon>Pterygota</taxon>
        <taxon>Neoptera</taxon>
        <taxon>Endopterygota</taxon>
        <taxon>Diptera</taxon>
        <taxon>Brachycera</taxon>
        <taxon>Muscomorpha</taxon>
        <taxon>Oestroidea</taxon>
        <taxon>Calliphoridae</taxon>
        <taxon>Luciliinae</taxon>
        <taxon>Lucilia</taxon>
    </lineage>
</organism>
<sequence length="75" mass="8821">MLSYQIYILLLLSCIIFAEEFLEYADNGSDILDDTIIVPITYTSRLIRSKRYIGKYVRPNCACMFRRRCSDKCPK</sequence>
<comment type="caution">
    <text evidence="2">The sequence shown here is derived from an EMBL/GenBank/DDBJ whole genome shotgun (WGS) entry which is preliminary data.</text>
</comment>
<dbReference type="EMBL" id="JRES01000302">
    <property type="protein sequence ID" value="KNC32529.1"/>
    <property type="molecule type" value="Genomic_DNA"/>
</dbReference>
<reference evidence="2 3" key="1">
    <citation type="journal article" date="2015" name="Nat. Commun.">
        <title>Lucilia cuprina genome unlocks parasitic fly biology to underpin future interventions.</title>
        <authorList>
            <person name="Anstead C.A."/>
            <person name="Korhonen P.K."/>
            <person name="Young N.D."/>
            <person name="Hall R.S."/>
            <person name="Jex A.R."/>
            <person name="Murali S.C."/>
            <person name="Hughes D.S."/>
            <person name="Lee S.F."/>
            <person name="Perry T."/>
            <person name="Stroehlein A.J."/>
            <person name="Ansell B.R."/>
            <person name="Breugelmans B."/>
            <person name="Hofmann A."/>
            <person name="Qu J."/>
            <person name="Dugan S."/>
            <person name="Lee S.L."/>
            <person name="Chao H."/>
            <person name="Dinh H."/>
            <person name="Han Y."/>
            <person name="Doddapaneni H.V."/>
            <person name="Worley K.C."/>
            <person name="Muzny D.M."/>
            <person name="Ioannidis P."/>
            <person name="Waterhouse R.M."/>
            <person name="Zdobnov E.M."/>
            <person name="James P.J."/>
            <person name="Bagnall N.H."/>
            <person name="Kotze A.C."/>
            <person name="Gibbs R.A."/>
            <person name="Richards S."/>
            <person name="Batterham P."/>
            <person name="Gasser R.B."/>
        </authorList>
    </citation>
    <scope>NUCLEOTIDE SEQUENCE [LARGE SCALE GENOMIC DNA]</scope>
    <source>
        <strain evidence="2 3">LS</strain>
        <tissue evidence="2">Full body</tissue>
    </source>
</reference>
<feature type="chain" id="PRO_5005536550" description="Methuselah N-terminal domain-containing protein" evidence="1">
    <location>
        <begin position="19"/>
        <end position="75"/>
    </location>
</feature>
<evidence type="ECO:0008006" key="4">
    <source>
        <dbReference type="Google" id="ProtNLM"/>
    </source>
</evidence>
<dbReference type="Proteomes" id="UP000037069">
    <property type="component" value="Unassembled WGS sequence"/>
</dbReference>
<dbReference type="AlphaFoldDB" id="A0A0L0CM57"/>
<proteinExistence type="predicted"/>
<accession>A0A0L0CM57</accession>
<keyword evidence="3" id="KW-1185">Reference proteome</keyword>
<name>A0A0L0CM57_LUCCU</name>
<keyword evidence="1" id="KW-0732">Signal</keyword>
<evidence type="ECO:0000256" key="1">
    <source>
        <dbReference type="SAM" id="SignalP"/>
    </source>
</evidence>
<feature type="signal peptide" evidence="1">
    <location>
        <begin position="1"/>
        <end position="18"/>
    </location>
</feature>